<dbReference type="AlphaFoldDB" id="A0A2B8BDY3"/>
<dbReference type="RefSeq" id="WP_098738162.1">
    <property type="nucleotide sequence ID" value="NZ_PDKW01000042.1"/>
</dbReference>
<proteinExistence type="predicted"/>
<gene>
    <name evidence="1" type="ORF">CRT60_19255</name>
</gene>
<evidence type="ECO:0000313" key="1">
    <source>
        <dbReference type="EMBL" id="PGH55447.1"/>
    </source>
</evidence>
<protein>
    <submittedName>
        <fullName evidence="1">Uncharacterized protein</fullName>
    </submittedName>
</protein>
<comment type="caution">
    <text evidence="1">The sequence shown here is derived from an EMBL/GenBank/DDBJ whole genome shotgun (WGS) entry which is preliminary data.</text>
</comment>
<evidence type="ECO:0000313" key="2">
    <source>
        <dbReference type="Proteomes" id="UP000225379"/>
    </source>
</evidence>
<dbReference type="EMBL" id="PDKW01000042">
    <property type="protein sequence ID" value="PGH55447.1"/>
    <property type="molecule type" value="Genomic_DNA"/>
</dbReference>
<organism evidence="1 2">
    <name type="scientific">Azospirillum palustre</name>
    <dbReference type="NCBI Taxonomy" id="2044885"/>
    <lineage>
        <taxon>Bacteria</taxon>
        <taxon>Pseudomonadati</taxon>
        <taxon>Pseudomonadota</taxon>
        <taxon>Alphaproteobacteria</taxon>
        <taxon>Rhodospirillales</taxon>
        <taxon>Azospirillaceae</taxon>
        <taxon>Azospirillum</taxon>
    </lineage>
</organism>
<keyword evidence="2" id="KW-1185">Reference proteome</keyword>
<name>A0A2B8BDY3_9PROT</name>
<sequence>MAGRPNRSASLQTAPLRAVESDPAAVSLDKVKAILAPLDRAQKSKLFELVQAGHLEDDQMTVEVGRLIVAMLNGPRTEHARRIWTGWFDPVMLRTDQLMLAESRPPGCMHVVDASAWWFALLPHLRELAGRVQSDIAARASEHPLDRVLASPAAADWAEELRVRSLAVLRQRGGAGPLLATANSERLTLLRKRGLAGVAPLSMGDLAMLDSMLDHAPLWKGMVRPRDTIGMLHAVSEMAEHGSPDGAMHYALALINGSRDPDQALALHGMSPSPALVEAAVGHVQFAWQCLRQKLEDLHLGRPAPPQLTAGETVDRLQERAFRWYDALQGFGVERGGRNWAAVSAAVGRATGLVEGEVVPVLSHRLLTLNASMSARPLIDPVRFINGFNHRLRRRGIAASTNPWLTAIGEHLAALFRQIGAYGREDALSAMADLCELAEEAGYPIEVTAIDKTLLGIAERALRDGRELNIGESRLIERVVTVATEERRRCRWWVSGELVSLLDAAQQRGIGPTPQ</sequence>
<dbReference type="OrthoDB" id="7293202at2"/>
<reference evidence="2" key="1">
    <citation type="submission" date="2017-10" db="EMBL/GenBank/DDBJ databases">
        <authorList>
            <person name="Kravchenko I.K."/>
            <person name="Grouzdev D.S."/>
        </authorList>
    </citation>
    <scope>NUCLEOTIDE SEQUENCE [LARGE SCALE GENOMIC DNA]</scope>
    <source>
        <strain evidence="2">B2</strain>
    </source>
</reference>
<dbReference type="Proteomes" id="UP000225379">
    <property type="component" value="Unassembled WGS sequence"/>
</dbReference>
<accession>A0A2B8BDY3</accession>